<feature type="compositionally biased region" description="Low complexity" evidence="1">
    <location>
        <begin position="75"/>
        <end position="87"/>
    </location>
</feature>
<dbReference type="eggNOG" id="ENOG502QXNU">
    <property type="taxonomic scope" value="Eukaryota"/>
</dbReference>
<dbReference type="GeneID" id="20715011"/>
<feature type="region of interest" description="Disordered" evidence="1">
    <location>
        <begin position="67"/>
        <end position="87"/>
    </location>
</feature>
<name>J4D891_THEOR</name>
<organism evidence="2 3">
    <name type="scientific">Theileria orientalis strain Shintoku</name>
    <dbReference type="NCBI Taxonomy" id="869250"/>
    <lineage>
        <taxon>Eukaryota</taxon>
        <taxon>Sar</taxon>
        <taxon>Alveolata</taxon>
        <taxon>Apicomplexa</taxon>
        <taxon>Aconoidasida</taxon>
        <taxon>Piroplasmida</taxon>
        <taxon>Theileriidae</taxon>
        <taxon>Theileria</taxon>
    </lineage>
</organism>
<protein>
    <submittedName>
        <fullName evidence="2">Uncharacterized protein</fullName>
    </submittedName>
</protein>
<dbReference type="KEGG" id="tot:TOT_020000899"/>
<proteinExistence type="predicted"/>
<dbReference type="RefSeq" id="XP_009690946.1">
    <property type="nucleotide sequence ID" value="XM_009692651.1"/>
</dbReference>
<dbReference type="OrthoDB" id="364495at2759"/>
<dbReference type="VEuPathDB" id="PiroplasmaDB:TOT_020000899"/>
<evidence type="ECO:0000313" key="2">
    <source>
        <dbReference type="EMBL" id="BAM40645.1"/>
    </source>
</evidence>
<gene>
    <name evidence="2" type="ORF">TOT_020000899</name>
</gene>
<dbReference type="AlphaFoldDB" id="J4D891"/>
<dbReference type="Proteomes" id="UP000003786">
    <property type="component" value="Chromosome 2"/>
</dbReference>
<accession>J4D891</accession>
<dbReference type="EMBL" id="AP011947">
    <property type="protein sequence ID" value="BAM40645.1"/>
    <property type="molecule type" value="Genomic_DNA"/>
</dbReference>
<sequence>MMDLLQETAGYVDSSDYEYQPYDIYGPKEGKYKSEKKGLGSTKYNMGNYNEFKYGLNGGKANVYKKSPKGSEYTSNGGKSNSRSSSNVTNLYINRVANSKLNGDLYSNSRSNANSETITAGWEDTVYRAKAGLKSPRFGREDLPIKAEDAEKWVTASRGDASTNKLTRTSREMFNSIETVDSMTPMNEATSDAGSEFKWWCKSDGLNVSSVESPSVYNWESSLNARDVMVVNSGNAGETSSKVSDAHKEVVSNGLADKSDPVTVDTTDYQADGSVTSEFTESLSEDNGDAKLSNTANQGNVSWKSWTVEGNELEELRTRLVQKLLNKTTPTSGASADRVNGDAASDNGGVTLGGSSQESGWDELSYYREMNKLLFEKLKLVLSGSSRLEYNLSYEYITSVQNHLLKVHQYINGNTAAEQVEGEAGQKQLEQAVDATSRTTNLDENKGEGNTKSTETEGQLDKSFSVEKETGREEDPEKVELLEKLKVVQQSKDNLEEDFKKTLTYMRLMKDRLKMFKTNSTVQRQNGSTPVTGFNGVNARNGPVSNGYPGGYGHIGNTQLKNVSGGQGLVNGHLARASTATATSPVNVTPPLGPYAKLNPVSSPGNNVGVAERWSTTPPRRINTAFKKANSPENAKEGGIQRSNSCVRFNETSEMYIVPRSLSENKTILVNNTGNKLNRFFKIFSKT</sequence>
<feature type="compositionally biased region" description="Basic and acidic residues" evidence="1">
    <location>
        <begin position="464"/>
        <end position="477"/>
    </location>
</feature>
<keyword evidence="3" id="KW-1185">Reference proteome</keyword>
<feature type="region of interest" description="Disordered" evidence="1">
    <location>
        <begin position="328"/>
        <end position="356"/>
    </location>
</feature>
<reference evidence="2 3" key="1">
    <citation type="journal article" date="2012" name="MBio">
        <title>Comparative genome analysis of three eukaryotic parasites with differing abilities to transform leukocytes reveals key mediators of Theileria-induced leukocyte transformation.</title>
        <authorList>
            <person name="Hayashida K."/>
            <person name="Hara Y."/>
            <person name="Abe T."/>
            <person name="Yamasaki C."/>
            <person name="Toyoda A."/>
            <person name="Kosuge T."/>
            <person name="Suzuki Y."/>
            <person name="Sato Y."/>
            <person name="Kawashima S."/>
            <person name="Katayama T."/>
            <person name="Wakaguri H."/>
            <person name="Inoue N."/>
            <person name="Homma K."/>
            <person name="Tada-Umezaki M."/>
            <person name="Yagi Y."/>
            <person name="Fujii Y."/>
            <person name="Habara T."/>
            <person name="Kanehisa M."/>
            <person name="Watanabe H."/>
            <person name="Ito K."/>
            <person name="Gojobori T."/>
            <person name="Sugawara H."/>
            <person name="Imanishi T."/>
            <person name="Weir W."/>
            <person name="Gardner M."/>
            <person name="Pain A."/>
            <person name="Shiels B."/>
            <person name="Hattori M."/>
            <person name="Nene V."/>
            <person name="Sugimoto C."/>
        </authorList>
    </citation>
    <scope>NUCLEOTIDE SEQUENCE [LARGE SCALE GENOMIC DNA]</scope>
    <source>
        <strain evidence="2 3">Shintoku</strain>
    </source>
</reference>
<feature type="region of interest" description="Disordered" evidence="1">
    <location>
        <begin position="435"/>
        <end position="477"/>
    </location>
</feature>
<evidence type="ECO:0000256" key="1">
    <source>
        <dbReference type="SAM" id="MobiDB-lite"/>
    </source>
</evidence>
<evidence type="ECO:0000313" key="3">
    <source>
        <dbReference type="Proteomes" id="UP000003786"/>
    </source>
</evidence>